<dbReference type="SUPFAM" id="SSF46689">
    <property type="entry name" value="Homeodomain-like"/>
    <property type="match status" value="1"/>
</dbReference>
<feature type="domain" description="HTH tetR-type" evidence="5">
    <location>
        <begin position="38"/>
        <end position="97"/>
    </location>
</feature>
<dbReference type="InterPro" id="IPR009057">
    <property type="entry name" value="Homeodomain-like_sf"/>
</dbReference>
<name>A0ABQ1LG67_9MICO</name>
<evidence type="ECO:0000256" key="2">
    <source>
        <dbReference type="ARBA" id="ARBA00023125"/>
    </source>
</evidence>
<sequence length="220" mass="24129">MAPFCTKLTAMIKLFVAVGGSVIVSDPSGVQSLRSDARRNVDRIRRAAVQVFRERGFSAPLEEVAAVADVSKATIFNRLGGRIGLIDAVIDEVVAVELQTVIEEMRSIGEVRERICSYIYALRDLQYRVPAVNDVLLQEYRDSEPLLALCHAGTEFHDSLVAQGHAAGVLVPAFTAEDFQSLARDNALVLKHGGRPPRADYDRRTAFQISGICRSSNMPD</sequence>
<proteinExistence type="predicted"/>
<dbReference type="PANTHER" id="PTHR30055:SF234">
    <property type="entry name" value="HTH-TYPE TRANSCRIPTIONAL REGULATOR BETI"/>
    <property type="match status" value="1"/>
</dbReference>
<evidence type="ECO:0000256" key="4">
    <source>
        <dbReference type="PROSITE-ProRule" id="PRU00335"/>
    </source>
</evidence>
<gene>
    <name evidence="6" type="ORF">GCM10010974_02420</name>
</gene>
<dbReference type="Proteomes" id="UP000632322">
    <property type="component" value="Unassembled WGS sequence"/>
</dbReference>
<dbReference type="InterPro" id="IPR050109">
    <property type="entry name" value="HTH-type_TetR-like_transc_reg"/>
</dbReference>
<feature type="DNA-binding region" description="H-T-H motif" evidence="4">
    <location>
        <begin position="60"/>
        <end position="79"/>
    </location>
</feature>
<comment type="caution">
    <text evidence="6">The sequence shown here is derived from an EMBL/GenBank/DDBJ whole genome shotgun (WGS) entry which is preliminary data.</text>
</comment>
<keyword evidence="1" id="KW-0805">Transcription regulation</keyword>
<accession>A0ABQ1LG67</accession>
<dbReference type="PROSITE" id="PS50977">
    <property type="entry name" value="HTH_TETR_2"/>
    <property type="match status" value="1"/>
</dbReference>
<organism evidence="6 7">
    <name type="scientific">Brevibacterium sediminis</name>
    <dbReference type="NCBI Taxonomy" id="1857024"/>
    <lineage>
        <taxon>Bacteria</taxon>
        <taxon>Bacillati</taxon>
        <taxon>Actinomycetota</taxon>
        <taxon>Actinomycetes</taxon>
        <taxon>Micrococcales</taxon>
        <taxon>Brevibacteriaceae</taxon>
        <taxon>Brevibacterium</taxon>
    </lineage>
</organism>
<evidence type="ECO:0000313" key="6">
    <source>
        <dbReference type="EMBL" id="GGC23305.1"/>
    </source>
</evidence>
<keyword evidence="2 4" id="KW-0238">DNA-binding</keyword>
<evidence type="ECO:0000256" key="1">
    <source>
        <dbReference type="ARBA" id="ARBA00023015"/>
    </source>
</evidence>
<evidence type="ECO:0000256" key="3">
    <source>
        <dbReference type="ARBA" id="ARBA00023163"/>
    </source>
</evidence>
<protein>
    <recommendedName>
        <fullName evidence="5">HTH tetR-type domain-containing protein</fullName>
    </recommendedName>
</protein>
<dbReference type="PANTHER" id="PTHR30055">
    <property type="entry name" value="HTH-TYPE TRANSCRIPTIONAL REGULATOR RUTR"/>
    <property type="match status" value="1"/>
</dbReference>
<dbReference type="EMBL" id="BMJG01000001">
    <property type="protein sequence ID" value="GGC23305.1"/>
    <property type="molecule type" value="Genomic_DNA"/>
</dbReference>
<reference evidence="7" key="1">
    <citation type="journal article" date="2019" name="Int. J. Syst. Evol. Microbiol.">
        <title>The Global Catalogue of Microorganisms (GCM) 10K type strain sequencing project: providing services to taxonomists for standard genome sequencing and annotation.</title>
        <authorList>
            <consortium name="The Broad Institute Genomics Platform"/>
            <consortium name="The Broad Institute Genome Sequencing Center for Infectious Disease"/>
            <person name="Wu L."/>
            <person name="Ma J."/>
        </authorList>
    </citation>
    <scope>NUCLEOTIDE SEQUENCE [LARGE SCALE GENOMIC DNA]</scope>
    <source>
        <strain evidence="7">CGMCC 1.15472</strain>
    </source>
</reference>
<evidence type="ECO:0000259" key="5">
    <source>
        <dbReference type="PROSITE" id="PS50977"/>
    </source>
</evidence>
<keyword evidence="3" id="KW-0804">Transcription</keyword>
<keyword evidence="7" id="KW-1185">Reference proteome</keyword>
<dbReference type="Pfam" id="PF00440">
    <property type="entry name" value="TetR_N"/>
    <property type="match status" value="1"/>
</dbReference>
<evidence type="ECO:0000313" key="7">
    <source>
        <dbReference type="Proteomes" id="UP000632322"/>
    </source>
</evidence>
<dbReference type="InterPro" id="IPR001647">
    <property type="entry name" value="HTH_TetR"/>
</dbReference>
<dbReference type="Gene3D" id="1.10.357.10">
    <property type="entry name" value="Tetracycline Repressor, domain 2"/>
    <property type="match status" value="1"/>
</dbReference>